<gene>
    <name evidence="1" type="ORF">LCGC14_1527200</name>
</gene>
<organism evidence="1">
    <name type="scientific">marine sediment metagenome</name>
    <dbReference type="NCBI Taxonomy" id="412755"/>
    <lineage>
        <taxon>unclassified sequences</taxon>
        <taxon>metagenomes</taxon>
        <taxon>ecological metagenomes</taxon>
    </lineage>
</organism>
<accession>A0A0F9IWU6</accession>
<proteinExistence type="predicted"/>
<name>A0A0F9IWU6_9ZZZZ</name>
<comment type="caution">
    <text evidence="1">The sequence shown here is derived from an EMBL/GenBank/DDBJ whole genome shotgun (WGS) entry which is preliminary data.</text>
</comment>
<protein>
    <submittedName>
        <fullName evidence="1">Uncharacterized protein</fullName>
    </submittedName>
</protein>
<dbReference type="EMBL" id="LAZR01011403">
    <property type="protein sequence ID" value="KKM61884.1"/>
    <property type="molecule type" value="Genomic_DNA"/>
</dbReference>
<reference evidence="1" key="1">
    <citation type="journal article" date="2015" name="Nature">
        <title>Complex archaea that bridge the gap between prokaryotes and eukaryotes.</title>
        <authorList>
            <person name="Spang A."/>
            <person name="Saw J.H."/>
            <person name="Jorgensen S.L."/>
            <person name="Zaremba-Niedzwiedzka K."/>
            <person name="Martijn J."/>
            <person name="Lind A.E."/>
            <person name="van Eijk R."/>
            <person name="Schleper C."/>
            <person name="Guy L."/>
            <person name="Ettema T.J."/>
        </authorList>
    </citation>
    <scope>NUCLEOTIDE SEQUENCE</scope>
</reference>
<dbReference type="AlphaFoldDB" id="A0A0F9IWU6"/>
<sequence length="239" mass="28070">MISSSCQLVTVEQLSAEREIEKLVFAWVRGEISQEEAEEKSNSYVNSGVFSNRDKRGFLYRRDLINPRKITTFLRDIIISHYNEEQVIDDYRDYYEKKFGIKVEKEEIGTTSKGLIIANFKNRKNSPNQPDYRLWGENDFKNKFYCEAKCFRGIQRLKIDNLRMCNSSFSYLVVGIPSRLVVYLPSTIKYLLTQVDQFGKCYGKRCIEISENNSPINLQDLSKQRKVKVLENPNERKKL</sequence>
<evidence type="ECO:0000313" key="1">
    <source>
        <dbReference type="EMBL" id="KKM61884.1"/>
    </source>
</evidence>